<dbReference type="OMA" id="DLDCEGI"/>
<dbReference type="PANTHER" id="PTHR35117:SF1">
    <property type="entry name" value="MYOSIN-M HEAVY PROTEIN"/>
    <property type="match status" value="1"/>
</dbReference>
<dbReference type="Proteomes" id="UP000594263">
    <property type="component" value="Unplaced"/>
</dbReference>
<accession>A0A7N0UA38</accession>
<feature type="compositionally biased region" description="Low complexity" evidence="1">
    <location>
        <begin position="283"/>
        <end position="300"/>
    </location>
</feature>
<dbReference type="PANTHER" id="PTHR35117">
    <property type="entry name" value="MYOSIN-M HEAVY PROTEIN"/>
    <property type="match status" value="1"/>
</dbReference>
<feature type="region of interest" description="Disordered" evidence="1">
    <location>
        <begin position="203"/>
        <end position="227"/>
    </location>
</feature>
<sequence length="448" mass="48163">MVRQVKAKTPEQQFGKGKVAPVQIARIVDQYLSDNLFTQTRSCFRSEASSLISRTLTQEGLKGVMSLETIFDEYISMKEQKLVVDMEKRRLEQENFRVQSLLQGMQNVMHAYNASAPVATVPVNVPGLAAAPDSISDKLIQSDITNAPPAGQIVSVSPTAATPRVAINMLRGDASFTVPLDGNTSSRKRLGSNVVSGVPVNAKKSRTRMLHQKSTEGNCQQTNHQQSTLQSSTSGCAANVSPAQGSSIAKVLFHKIMHVSASAAQNSSGPVTPPRAPSGQCDKNVSPVSRSSSINSSNKSTPPDFASNCTIVSTKTIIVSPFKQSTYYSVEKHCSTACSPAKGESRRPTKRDRVKGRLNFDGVGETIYLEKSTADQSSTSESDAGNIFDLDLPKLDFDISDLLLDFDIHCGELDGCAQPASTSLDDVSGVYPYSLEIVASGDQMFPET</sequence>
<protein>
    <submittedName>
        <fullName evidence="2">Uncharacterized protein</fullName>
    </submittedName>
</protein>
<evidence type="ECO:0000313" key="3">
    <source>
        <dbReference type="Proteomes" id="UP000594263"/>
    </source>
</evidence>
<evidence type="ECO:0000256" key="1">
    <source>
        <dbReference type="SAM" id="MobiDB-lite"/>
    </source>
</evidence>
<feature type="region of interest" description="Disordered" evidence="1">
    <location>
        <begin position="263"/>
        <end position="303"/>
    </location>
</feature>
<reference evidence="2" key="1">
    <citation type="submission" date="2021-01" db="UniProtKB">
        <authorList>
            <consortium name="EnsemblPlants"/>
        </authorList>
    </citation>
    <scope>IDENTIFICATION</scope>
</reference>
<dbReference type="Gramene" id="Kaladp0058s0621.1.v1.1">
    <property type="protein sequence ID" value="Kaladp0058s0621.1.v1.1"/>
    <property type="gene ID" value="Kaladp0058s0621.v1.1"/>
</dbReference>
<organism evidence="2 3">
    <name type="scientific">Kalanchoe fedtschenkoi</name>
    <name type="common">Lavender scallops</name>
    <name type="synonym">South American air plant</name>
    <dbReference type="NCBI Taxonomy" id="63787"/>
    <lineage>
        <taxon>Eukaryota</taxon>
        <taxon>Viridiplantae</taxon>
        <taxon>Streptophyta</taxon>
        <taxon>Embryophyta</taxon>
        <taxon>Tracheophyta</taxon>
        <taxon>Spermatophyta</taxon>
        <taxon>Magnoliopsida</taxon>
        <taxon>eudicotyledons</taxon>
        <taxon>Gunneridae</taxon>
        <taxon>Pentapetalae</taxon>
        <taxon>Saxifragales</taxon>
        <taxon>Crassulaceae</taxon>
        <taxon>Kalanchoe</taxon>
    </lineage>
</organism>
<name>A0A7N0UA38_KALFE</name>
<evidence type="ECO:0000313" key="2">
    <source>
        <dbReference type="EnsemblPlants" id="Kaladp0058s0621.2.v1.1"/>
    </source>
</evidence>
<dbReference type="EnsemblPlants" id="Kaladp0058s0621.2.v1.1">
    <property type="protein sequence ID" value="Kaladp0058s0621.2.v1.1"/>
    <property type="gene ID" value="Kaladp0058s0621.v1.1"/>
</dbReference>
<keyword evidence="3" id="KW-1185">Reference proteome</keyword>
<dbReference type="EnsemblPlants" id="Kaladp0058s0621.1.v1.1">
    <property type="protein sequence ID" value="Kaladp0058s0621.1.v1.1"/>
    <property type="gene ID" value="Kaladp0058s0621.v1.1"/>
</dbReference>
<proteinExistence type="predicted"/>
<dbReference type="AlphaFoldDB" id="A0A7N0UA38"/>
<feature type="compositionally biased region" description="Polar residues" evidence="1">
    <location>
        <begin position="215"/>
        <end position="227"/>
    </location>
</feature>
<dbReference type="Gramene" id="Kaladp0058s0621.2.v1.1">
    <property type="protein sequence ID" value="Kaladp0058s0621.2.v1.1"/>
    <property type="gene ID" value="Kaladp0058s0621.v1.1"/>
</dbReference>